<dbReference type="PANTHER" id="PTHR15157:SF5">
    <property type="entry name" value="UV RADIATION RESISTANCE-ASSOCIATED GENE PROTEIN"/>
    <property type="match status" value="1"/>
</dbReference>
<comment type="caution">
    <text evidence="3">The sequence shown here is derived from an EMBL/GenBank/DDBJ whole genome shotgun (WGS) entry which is preliminary data.</text>
</comment>
<dbReference type="Proteomes" id="UP000593562">
    <property type="component" value="Unassembled WGS sequence"/>
</dbReference>
<evidence type="ECO:0000256" key="1">
    <source>
        <dbReference type="ARBA" id="ARBA00023054"/>
    </source>
</evidence>
<dbReference type="EMBL" id="JAAARO010000011">
    <property type="protein sequence ID" value="KAF5740263.1"/>
    <property type="molecule type" value="Genomic_DNA"/>
</dbReference>
<dbReference type="FunCoup" id="A0A7J7D1R2">
    <property type="interactions" value="2048"/>
</dbReference>
<sequence length="476" mass="53981">MNKKSSCCAICDNSNRPSICAICVNYRLNEYNTLLKSLKSRREHLYSRLNEVLEVKRKADEQLRWRVLQNEKLASLREKLQHSREQLKQEKIKVQKKSSDLKVKYEVLGSARSMLEKNKVEQLEKFYPNLICTQSLGYMAITSERLHKQSLVLKQICKLFPQRRVTIDGDRKDGSTGRYDQICNARLPIAIDPHSVPSEELGASLGYMVQLLNLLVQNLAAPALHNSGFAGSCSRIWQRDSYWNAQPSSRSNEYPLFIPRQNYCSTRAENSWTDRGSSNFGVDSMESEKRPHLDSSITFKYSTASPHSVETHKDLQKGISLLKKSVACITAYCYNSLSLDVPSEASIFEAFTRLLATLSSSKEIRSVLSLKMACSRSCKQAQLLNKSIWNVNSTISSSSLLESAHTIPLTKNICDNNITSAASFHYYATETSDSGKNESLIDEWDMVEHPTFPPPPSHTEDVEHWTRAMFIDATKK</sequence>
<dbReference type="GO" id="GO:0000323">
    <property type="term" value="C:lytic vacuole"/>
    <property type="evidence" value="ECO:0007669"/>
    <property type="project" value="TreeGrafter"/>
</dbReference>
<dbReference type="GO" id="GO:0000149">
    <property type="term" value="F:SNARE binding"/>
    <property type="evidence" value="ECO:0007669"/>
    <property type="project" value="TreeGrafter"/>
</dbReference>
<dbReference type="OrthoDB" id="2019752at2759"/>
<dbReference type="InterPro" id="IPR018791">
    <property type="entry name" value="UV_resistance/autophagy_Atg14"/>
</dbReference>
<dbReference type="Pfam" id="PF10186">
    <property type="entry name" value="ATG14"/>
    <property type="match status" value="1"/>
</dbReference>
<name>A0A7J7D1R2_TRIWF</name>
<proteinExistence type="predicted"/>
<feature type="coiled-coil region" evidence="2">
    <location>
        <begin position="66"/>
        <end position="104"/>
    </location>
</feature>
<keyword evidence="1 2" id="KW-0175">Coiled coil</keyword>
<reference evidence="3 4" key="1">
    <citation type="journal article" date="2020" name="Nat. Commun.">
        <title>Genome of Tripterygium wilfordii and identification of cytochrome P450 involved in triptolide biosynthesis.</title>
        <authorList>
            <person name="Tu L."/>
            <person name="Su P."/>
            <person name="Zhang Z."/>
            <person name="Gao L."/>
            <person name="Wang J."/>
            <person name="Hu T."/>
            <person name="Zhou J."/>
            <person name="Zhang Y."/>
            <person name="Zhao Y."/>
            <person name="Liu Y."/>
            <person name="Song Y."/>
            <person name="Tong Y."/>
            <person name="Lu Y."/>
            <person name="Yang J."/>
            <person name="Xu C."/>
            <person name="Jia M."/>
            <person name="Peters R.J."/>
            <person name="Huang L."/>
            <person name="Gao W."/>
        </authorList>
    </citation>
    <scope>NUCLEOTIDE SEQUENCE [LARGE SCALE GENOMIC DNA]</scope>
    <source>
        <strain evidence="4">cv. XIE 37</strain>
        <tissue evidence="3">Leaf</tissue>
    </source>
</reference>
<keyword evidence="4" id="KW-1185">Reference proteome</keyword>
<protein>
    <submittedName>
        <fullName evidence="3">DNA-directed RNA polymerase II protein isoform 1</fullName>
    </submittedName>
</protein>
<organism evidence="3 4">
    <name type="scientific">Tripterygium wilfordii</name>
    <name type="common">Thunder God vine</name>
    <dbReference type="NCBI Taxonomy" id="458696"/>
    <lineage>
        <taxon>Eukaryota</taxon>
        <taxon>Viridiplantae</taxon>
        <taxon>Streptophyta</taxon>
        <taxon>Embryophyta</taxon>
        <taxon>Tracheophyta</taxon>
        <taxon>Spermatophyta</taxon>
        <taxon>Magnoliopsida</taxon>
        <taxon>eudicotyledons</taxon>
        <taxon>Gunneridae</taxon>
        <taxon>Pentapetalae</taxon>
        <taxon>rosids</taxon>
        <taxon>fabids</taxon>
        <taxon>Celastrales</taxon>
        <taxon>Celastraceae</taxon>
        <taxon>Tripterygium</taxon>
    </lineage>
</organism>
<dbReference type="AlphaFoldDB" id="A0A7J7D1R2"/>
<dbReference type="GO" id="GO:0035493">
    <property type="term" value="P:SNARE complex assembly"/>
    <property type="evidence" value="ECO:0007669"/>
    <property type="project" value="TreeGrafter"/>
</dbReference>
<dbReference type="InParanoid" id="A0A7J7D1R2"/>
<dbReference type="GO" id="GO:0000428">
    <property type="term" value="C:DNA-directed RNA polymerase complex"/>
    <property type="evidence" value="ECO:0007669"/>
    <property type="project" value="UniProtKB-KW"/>
</dbReference>
<dbReference type="PANTHER" id="PTHR15157">
    <property type="entry name" value="UV RADIATION RESISTANCE-ASSOCIATED GENE PROTEIN"/>
    <property type="match status" value="1"/>
</dbReference>
<dbReference type="GO" id="GO:0005768">
    <property type="term" value="C:endosome"/>
    <property type="evidence" value="ECO:0007669"/>
    <property type="project" value="TreeGrafter"/>
</dbReference>
<accession>A0A7J7D1R2</accession>
<evidence type="ECO:0000256" key="2">
    <source>
        <dbReference type="SAM" id="Coils"/>
    </source>
</evidence>
<keyword evidence="3" id="KW-0240">DNA-directed RNA polymerase</keyword>
<keyword evidence="3" id="KW-0804">Transcription</keyword>
<evidence type="ECO:0000313" key="4">
    <source>
        <dbReference type="Proteomes" id="UP000593562"/>
    </source>
</evidence>
<gene>
    <name evidence="3" type="ORF">HS088_TW11G00329</name>
</gene>
<evidence type="ECO:0000313" key="3">
    <source>
        <dbReference type="EMBL" id="KAF5740263.1"/>
    </source>
</evidence>